<comment type="caution">
    <text evidence="6">The sequence shown here is derived from an EMBL/GenBank/DDBJ whole genome shotgun (WGS) entry which is preliminary data.</text>
</comment>
<dbReference type="InterPro" id="IPR036388">
    <property type="entry name" value="WH-like_DNA-bd_sf"/>
</dbReference>
<reference evidence="6" key="1">
    <citation type="journal article" date="2014" name="Int. J. Syst. Evol. Microbiol.">
        <title>Complete genome sequence of Corynebacterium casei LMG S-19264T (=DSM 44701T), isolated from a smear-ripened cheese.</title>
        <authorList>
            <consortium name="US DOE Joint Genome Institute (JGI-PGF)"/>
            <person name="Walter F."/>
            <person name="Albersmeier A."/>
            <person name="Kalinowski J."/>
            <person name="Ruckert C."/>
        </authorList>
    </citation>
    <scope>NUCLEOTIDE SEQUENCE</scope>
    <source>
        <strain evidence="6">KCTC 32182</strain>
    </source>
</reference>
<evidence type="ECO:0000256" key="2">
    <source>
        <dbReference type="ARBA" id="ARBA00023015"/>
    </source>
</evidence>
<dbReference type="PROSITE" id="PS50931">
    <property type="entry name" value="HTH_LYSR"/>
    <property type="match status" value="1"/>
</dbReference>
<evidence type="ECO:0000313" key="7">
    <source>
        <dbReference type="Proteomes" id="UP000645257"/>
    </source>
</evidence>
<dbReference type="InterPro" id="IPR037402">
    <property type="entry name" value="YidZ_PBP2"/>
</dbReference>
<dbReference type="PANTHER" id="PTHR30118:SF15">
    <property type="entry name" value="TRANSCRIPTIONAL REGULATORY PROTEIN"/>
    <property type="match status" value="1"/>
</dbReference>
<keyword evidence="3" id="KW-0238">DNA-binding</keyword>
<dbReference type="Gene3D" id="1.10.10.10">
    <property type="entry name" value="Winged helix-like DNA-binding domain superfamily/Winged helix DNA-binding domain"/>
    <property type="match status" value="1"/>
</dbReference>
<dbReference type="PANTHER" id="PTHR30118">
    <property type="entry name" value="HTH-TYPE TRANSCRIPTIONAL REGULATOR LEUO-RELATED"/>
    <property type="match status" value="1"/>
</dbReference>
<accession>A0A918NXU3</accession>
<dbReference type="SUPFAM" id="SSF46785">
    <property type="entry name" value="Winged helix' DNA-binding domain"/>
    <property type="match status" value="1"/>
</dbReference>
<evidence type="ECO:0000256" key="1">
    <source>
        <dbReference type="ARBA" id="ARBA00009437"/>
    </source>
</evidence>
<dbReference type="Pfam" id="PF00126">
    <property type="entry name" value="HTH_1"/>
    <property type="match status" value="1"/>
</dbReference>
<evidence type="ECO:0000256" key="3">
    <source>
        <dbReference type="ARBA" id="ARBA00023125"/>
    </source>
</evidence>
<dbReference type="Proteomes" id="UP000645257">
    <property type="component" value="Unassembled WGS sequence"/>
</dbReference>
<evidence type="ECO:0000259" key="5">
    <source>
        <dbReference type="PROSITE" id="PS50931"/>
    </source>
</evidence>
<comment type="similarity">
    <text evidence="1">Belongs to the LysR transcriptional regulatory family.</text>
</comment>
<dbReference type="SUPFAM" id="SSF53850">
    <property type="entry name" value="Periplasmic binding protein-like II"/>
    <property type="match status" value="1"/>
</dbReference>
<sequence length="298" mass="33094">MHLSRIDLNLFVVFDAIYGAGGLTPAARQLSLTQPALSHALARLRDVFGDPLFVRQGSAMVPTPLARSLIGPVRQALQGLDASVNHNRSFDPETARRTFTIGLRDVLEATVLPPLMGVLRARAPDIDIAAVRADRRELERDLASGALDLAVDIALPLADRIRRRRIGSDRLVVVARGGNIDGLLTLERYLAASHVLVSSRSKGPGVEDMELNRHGHRRRIGLRCQHYFAACRVVNETNLLLTMPEQYAAIANRNLDNAIHAFPLSMPELDVYLYWHETVEHDAANAWLREMLLDGYPR</sequence>
<evidence type="ECO:0000313" key="6">
    <source>
        <dbReference type="EMBL" id="GGY03050.1"/>
    </source>
</evidence>
<dbReference type="InterPro" id="IPR000847">
    <property type="entry name" value="LysR_HTH_N"/>
</dbReference>
<protein>
    <submittedName>
        <fullName evidence="6">Transcriptional regulator</fullName>
    </submittedName>
</protein>
<dbReference type="InterPro" id="IPR005119">
    <property type="entry name" value="LysR_subst-bd"/>
</dbReference>
<feature type="domain" description="HTH lysR-type" evidence="5">
    <location>
        <begin position="6"/>
        <end position="63"/>
    </location>
</feature>
<name>A0A918NXU3_9NEIS</name>
<dbReference type="InterPro" id="IPR036390">
    <property type="entry name" value="WH_DNA-bd_sf"/>
</dbReference>
<keyword evidence="4" id="KW-0804">Transcription</keyword>
<dbReference type="InterPro" id="IPR050389">
    <property type="entry name" value="LysR-type_TF"/>
</dbReference>
<dbReference type="EMBL" id="BMYX01000001">
    <property type="protein sequence ID" value="GGY03050.1"/>
    <property type="molecule type" value="Genomic_DNA"/>
</dbReference>
<dbReference type="Gene3D" id="3.40.190.10">
    <property type="entry name" value="Periplasmic binding protein-like II"/>
    <property type="match status" value="2"/>
</dbReference>
<proteinExistence type="inferred from homology"/>
<dbReference type="CDD" id="cd08417">
    <property type="entry name" value="PBP2_Nitroaromatics_like"/>
    <property type="match status" value="1"/>
</dbReference>
<dbReference type="PRINTS" id="PR00039">
    <property type="entry name" value="HTHLYSR"/>
</dbReference>
<gene>
    <name evidence="6" type="ORF">GCM10011289_01570</name>
</gene>
<dbReference type="Pfam" id="PF03466">
    <property type="entry name" value="LysR_substrate"/>
    <property type="match status" value="1"/>
</dbReference>
<dbReference type="RefSeq" id="WP_189530130.1">
    <property type="nucleotide sequence ID" value="NZ_BMYX01000001.1"/>
</dbReference>
<dbReference type="GO" id="GO:0003677">
    <property type="term" value="F:DNA binding"/>
    <property type="evidence" value="ECO:0007669"/>
    <property type="project" value="UniProtKB-KW"/>
</dbReference>
<keyword evidence="7" id="KW-1185">Reference proteome</keyword>
<dbReference type="GO" id="GO:0003700">
    <property type="term" value="F:DNA-binding transcription factor activity"/>
    <property type="evidence" value="ECO:0007669"/>
    <property type="project" value="InterPro"/>
</dbReference>
<reference evidence="6" key="2">
    <citation type="submission" date="2020-09" db="EMBL/GenBank/DDBJ databases">
        <authorList>
            <person name="Sun Q."/>
            <person name="Kim S."/>
        </authorList>
    </citation>
    <scope>NUCLEOTIDE SEQUENCE</scope>
    <source>
        <strain evidence="6">KCTC 32182</strain>
    </source>
</reference>
<evidence type="ECO:0000256" key="4">
    <source>
        <dbReference type="ARBA" id="ARBA00023163"/>
    </source>
</evidence>
<keyword evidence="2" id="KW-0805">Transcription regulation</keyword>
<dbReference type="AlphaFoldDB" id="A0A918NXU3"/>
<organism evidence="6 7">
    <name type="scientific">Paludibacterium paludis</name>
    <dbReference type="NCBI Taxonomy" id="1225769"/>
    <lineage>
        <taxon>Bacteria</taxon>
        <taxon>Pseudomonadati</taxon>
        <taxon>Pseudomonadota</taxon>
        <taxon>Betaproteobacteria</taxon>
        <taxon>Neisseriales</taxon>
        <taxon>Chromobacteriaceae</taxon>
        <taxon>Paludibacterium</taxon>
    </lineage>
</organism>